<proteinExistence type="predicted"/>
<dbReference type="EMBL" id="BDQA01000637">
    <property type="protein sequence ID" value="GBH22104.1"/>
    <property type="molecule type" value="Genomic_RNA"/>
</dbReference>
<reference evidence="2" key="1">
    <citation type="submission" date="2017-04" db="EMBL/GenBank/DDBJ databases">
        <title>Unveiling RNA virosphere associated with marine microorganisms.</title>
        <authorList>
            <person name="Urayama S."/>
            <person name="Takaki Y."/>
            <person name="Nishi S."/>
            <person name="Yoshida Y."/>
            <person name="Deguchi S."/>
            <person name="Takai K."/>
            <person name="Nunoura T."/>
        </authorList>
    </citation>
    <scope>NUCLEOTIDE SEQUENCE</scope>
</reference>
<sequence>MSDRVHDGPDRQLTAEIALMNAHMMSAPLLTPSQGTLAREEGGMPSGDPMTSDGDSEVNLEAQILADPEILEEDVFPGMVLGDDLTLWTSLQLIAYINRVFETCGLRTTDLWAYDQEKGNLHVLRIEWDGPRWKVVRSRTYYAVPLATTFLSKLFIFGEPSIRGPLPTLARALNNSIRGERKTSWSNADDVAALAQRVEVMEYHPLVESFVYFLVERSNDYQVTQELIDLGIGRMKERDDRRARLPDFKEKPRLLLDLWTKLT</sequence>
<dbReference type="SUPFAM" id="SSF56672">
    <property type="entry name" value="DNA/RNA polymerases"/>
    <property type="match status" value="1"/>
</dbReference>
<dbReference type="InterPro" id="IPR043502">
    <property type="entry name" value="DNA/RNA_pol_sf"/>
</dbReference>
<dbReference type="AlphaFoldDB" id="A0A2V0RAJ7"/>
<feature type="region of interest" description="Disordered" evidence="1">
    <location>
        <begin position="35"/>
        <end position="54"/>
    </location>
</feature>
<evidence type="ECO:0000256" key="1">
    <source>
        <dbReference type="SAM" id="MobiDB-lite"/>
    </source>
</evidence>
<protein>
    <submittedName>
        <fullName evidence="2">Uncharacterized protein</fullName>
    </submittedName>
</protein>
<dbReference type="CDD" id="cd23167">
    <property type="entry name" value="ps-ssRNAv_RdRp-like"/>
    <property type="match status" value="1"/>
</dbReference>
<organism evidence="2">
    <name type="scientific">viral metagenome</name>
    <dbReference type="NCBI Taxonomy" id="1070528"/>
    <lineage>
        <taxon>unclassified sequences</taxon>
        <taxon>metagenomes</taxon>
        <taxon>organismal metagenomes</taxon>
    </lineage>
</organism>
<accession>A0A2V0RAJ7</accession>
<evidence type="ECO:0000313" key="2">
    <source>
        <dbReference type="EMBL" id="GBH22104.1"/>
    </source>
</evidence>
<name>A0A2V0RAJ7_9ZZZZ</name>
<comment type="caution">
    <text evidence="2">The sequence shown here is derived from an EMBL/GenBank/DDBJ whole genome shotgun (WGS) entry which is preliminary data.</text>
</comment>